<keyword evidence="7" id="KW-1003">Cell membrane</keyword>
<evidence type="ECO:0000256" key="6">
    <source>
        <dbReference type="ARBA" id="ARBA00015850"/>
    </source>
</evidence>
<comment type="pathway">
    <text evidence="3">Cofactor biosynthesis; adenosylcobalamin biosynthesis; adenosylcobalamin from cob(II)yrinate a,c-diamide: step 7/7.</text>
</comment>
<gene>
    <name evidence="20" type="ORF">MNBD_GAMMA13-1530</name>
</gene>
<proteinExistence type="inferred from homology"/>
<keyword evidence="11" id="KW-0460">Magnesium</keyword>
<evidence type="ECO:0000313" key="20">
    <source>
        <dbReference type="EMBL" id="VAW82957.1"/>
    </source>
</evidence>
<comment type="subcellular location">
    <subcellularLocation>
        <location evidence="2">Cell membrane</location>
        <topology evidence="2">Multi-pass membrane protein</topology>
    </subcellularLocation>
</comment>
<dbReference type="GO" id="GO:0005886">
    <property type="term" value="C:plasma membrane"/>
    <property type="evidence" value="ECO:0007669"/>
    <property type="project" value="UniProtKB-SubCell"/>
</dbReference>
<evidence type="ECO:0000256" key="10">
    <source>
        <dbReference type="ARBA" id="ARBA00022692"/>
    </source>
</evidence>
<dbReference type="EC" id="2.7.8.26" evidence="5"/>
<dbReference type="InterPro" id="IPR003805">
    <property type="entry name" value="CobS"/>
</dbReference>
<dbReference type="HAMAP" id="MF_00719">
    <property type="entry name" value="CobS"/>
    <property type="match status" value="1"/>
</dbReference>
<keyword evidence="8" id="KW-0169">Cobalamin biosynthesis</keyword>
<keyword evidence="10 19" id="KW-0812">Transmembrane</keyword>
<evidence type="ECO:0000256" key="2">
    <source>
        <dbReference type="ARBA" id="ARBA00004651"/>
    </source>
</evidence>
<dbReference type="PANTHER" id="PTHR34148">
    <property type="entry name" value="ADENOSYLCOBINAMIDE-GDP RIBAZOLETRANSFERASE"/>
    <property type="match status" value="1"/>
</dbReference>
<dbReference type="GO" id="GO:0009236">
    <property type="term" value="P:cobalamin biosynthetic process"/>
    <property type="evidence" value="ECO:0007669"/>
    <property type="project" value="UniProtKB-UniPathway"/>
</dbReference>
<keyword evidence="13 19" id="KW-0472">Membrane</keyword>
<name>A0A3B0Z640_9ZZZZ</name>
<dbReference type="AlphaFoldDB" id="A0A3B0Z640"/>
<feature type="transmembrane region" description="Helical" evidence="19">
    <location>
        <begin position="105"/>
        <end position="123"/>
    </location>
</feature>
<evidence type="ECO:0000256" key="1">
    <source>
        <dbReference type="ARBA" id="ARBA00001946"/>
    </source>
</evidence>
<accession>A0A3B0Z640</accession>
<evidence type="ECO:0000256" key="15">
    <source>
        <dbReference type="ARBA" id="ARBA00032605"/>
    </source>
</evidence>
<evidence type="ECO:0000256" key="4">
    <source>
        <dbReference type="ARBA" id="ARBA00010561"/>
    </source>
</evidence>
<dbReference type="Pfam" id="PF02654">
    <property type="entry name" value="CobS"/>
    <property type="match status" value="1"/>
</dbReference>
<evidence type="ECO:0000256" key="8">
    <source>
        <dbReference type="ARBA" id="ARBA00022573"/>
    </source>
</evidence>
<evidence type="ECO:0000256" key="3">
    <source>
        <dbReference type="ARBA" id="ARBA00004663"/>
    </source>
</evidence>
<sequence>MNSFWLALQFLTRLPTPATTYTDTAALGRSALFYPLIGLIIGLLLYIPGCWFADINPWLRAALVLALWVWLTGGLHLDGLADSSDAWAGGQGERDRSLAIMKDPYAGPAGVTSIVLLLLLKFAALGTLLGTSACIAWWLAPVAGRSVLLAMLLLLPYVRSGGLGSDISAQLPKRQAQLVLLAVCALGLLTAGRAGLLTITAGGLLLLMLYRTLLRRLGGTTGDTLGAGVELSEALALIVLALAFGR</sequence>
<comment type="cofactor">
    <cofactor evidence="1">
        <name>Mg(2+)</name>
        <dbReference type="ChEBI" id="CHEBI:18420"/>
    </cofactor>
</comment>
<feature type="transmembrane region" description="Helical" evidence="19">
    <location>
        <begin position="135"/>
        <end position="158"/>
    </location>
</feature>
<evidence type="ECO:0000256" key="9">
    <source>
        <dbReference type="ARBA" id="ARBA00022679"/>
    </source>
</evidence>
<evidence type="ECO:0000256" key="17">
    <source>
        <dbReference type="ARBA" id="ARBA00048623"/>
    </source>
</evidence>
<evidence type="ECO:0000256" key="11">
    <source>
        <dbReference type="ARBA" id="ARBA00022842"/>
    </source>
</evidence>
<evidence type="ECO:0000256" key="12">
    <source>
        <dbReference type="ARBA" id="ARBA00022989"/>
    </source>
</evidence>
<reference evidence="20" key="1">
    <citation type="submission" date="2018-06" db="EMBL/GenBank/DDBJ databases">
        <authorList>
            <person name="Zhirakovskaya E."/>
        </authorList>
    </citation>
    <scope>NUCLEOTIDE SEQUENCE</scope>
</reference>
<evidence type="ECO:0000256" key="19">
    <source>
        <dbReference type="SAM" id="Phobius"/>
    </source>
</evidence>
<feature type="transmembrane region" description="Helical" evidence="19">
    <location>
        <begin position="178"/>
        <end position="207"/>
    </location>
</feature>
<dbReference type="NCBIfam" id="NF001278">
    <property type="entry name" value="PRK00235.1-5"/>
    <property type="match status" value="1"/>
</dbReference>
<evidence type="ECO:0000256" key="14">
    <source>
        <dbReference type="ARBA" id="ARBA00025228"/>
    </source>
</evidence>
<evidence type="ECO:0000256" key="7">
    <source>
        <dbReference type="ARBA" id="ARBA00022475"/>
    </source>
</evidence>
<evidence type="ECO:0000256" key="5">
    <source>
        <dbReference type="ARBA" id="ARBA00013200"/>
    </source>
</evidence>
<comment type="catalytic activity">
    <reaction evidence="17">
        <text>alpha-ribazole + adenosylcob(III)inamide-GDP = adenosylcob(III)alamin + GMP + H(+)</text>
        <dbReference type="Rhea" id="RHEA:16049"/>
        <dbReference type="ChEBI" id="CHEBI:10329"/>
        <dbReference type="ChEBI" id="CHEBI:15378"/>
        <dbReference type="ChEBI" id="CHEBI:18408"/>
        <dbReference type="ChEBI" id="CHEBI:58115"/>
        <dbReference type="ChEBI" id="CHEBI:60487"/>
        <dbReference type="EC" id="2.7.8.26"/>
    </reaction>
</comment>
<dbReference type="GO" id="GO:0051073">
    <property type="term" value="F:adenosylcobinamide-GDP ribazoletransferase activity"/>
    <property type="evidence" value="ECO:0007669"/>
    <property type="project" value="UniProtKB-EC"/>
</dbReference>
<evidence type="ECO:0000256" key="18">
    <source>
        <dbReference type="ARBA" id="ARBA00049504"/>
    </source>
</evidence>
<dbReference type="PANTHER" id="PTHR34148:SF1">
    <property type="entry name" value="ADENOSYLCOBINAMIDE-GDP RIBAZOLETRANSFERASE"/>
    <property type="match status" value="1"/>
</dbReference>
<keyword evidence="9 20" id="KW-0808">Transferase</keyword>
<protein>
    <recommendedName>
        <fullName evidence="6">Adenosylcobinamide-GDP ribazoletransferase</fullName>
        <ecNumber evidence="5">2.7.8.26</ecNumber>
    </recommendedName>
    <alternativeName>
        <fullName evidence="16">Cobalamin synthase</fullName>
    </alternativeName>
    <alternativeName>
        <fullName evidence="15">Cobalamin-5'-phosphate synthase</fullName>
    </alternativeName>
</protein>
<dbReference type="EMBL" id="UOFK01000338">
    <property type="protein sequence ID" value="VAW82957.1"/>
    <property type="molecule type" value="Genomic_DNA"/>
</dbReference>
<keyword evidence="12 19" id="KW-1133">Transmembrane helix</keyword>
<feature type="transmembrane region" description="Helical" evidence="19">
    <location>
        <begin position="58"/>
        <end position="77"/>
    </location>
</feature>
<dbReference type="UniPathway" id="UPA00148">
    <property type="reaction ID" value="UER00238"/>
</dbReference>
<comment type="function">
    <text evidence="14">Joins adenosylcobinamide-GDP and alpha-ribazole to generate adenosylcobalamin (Ado-cobalamin). Also synthesizes adenosylcobalamin 5'-phosphate from adenosylcobinamide-GDP and alpha-ribazole 5'-phosphate.</text>
</comment>
<evidence type="ECO:0000256" key="16">
    <source>
        <dbReference type="ARBA" id="ARBA00032853"/>
    </source>
</evidence>
<feature type="transmembrane region" description="Helical" evidence="19">
    <location>
        <begin position="32"/>
        <end position="51"/>
    </location>
</feature>
<evidence type="ECO:0000256" key="13">
    <source>
        <dbReference type="ARBA" id="ARBA00023136"/>
    </source>
</evidence>
<dbReference type="GO" id="GO:0008818">
    <property type="term" value="F:cobalamin 5'-phosphate synthase activity"/>
    <property type="evidence" value="ECO:0007669"/>
    <property type="project" value="InterPro"/>
</dbReference>
<dbReference type="NCBIfam" id="TIGR00317">
    <property type="entry name" value="cobS"/>
    <property type="match status" value="1"/>
</dbReference>
<comment type="catalytic activity">
    <reaction evidence="18">
        <text>alpha-ribazole 5'-phosphate + adenosylcob(III)inamide-GDP = adenosylcob(III)alamin 5'-phosphate + GMP + H(+)</text>
        <dbReference type="Rhea" id="RHEA:23560"/>
        <dbReference type="ChEBI" id="CHEBI:15378"/>
        <dbReference type="ChEBI" id="CHEBI:57918"/>
        <dbReference type="ChEBI" id="CHEBI:58115"/>
        <dbReference type="ChEBI" id="CHEBI:60487"/>
        <dbReference type="ChEBI" id="CHEBI:60493"/>
        <dbReference type="EC" id="2.7.8.26"/>
    </reaction>
</comment>
<organism evidence="20">
    <name type="scientific">hydrothermal vent metagenome</name>
    <dbReference type="NCBI Taxonomy" id="652676"/>
    <lineage>
        <taxon>unclassified sequences</taxon>
        <taxon>metagenomes</taxon>
        <taxon>ecological metagenomes</taxon>
    </lineage>
</organism>
<comment type="similarity">
    <text evidence="4">Belongs to the CobS family.</text>
</comment>